<dbReference type="EMBL" id="LAZR01001163">
    <property type="protein sequence ID" value="KKN49539.1"/>
    <property type="molecule type" value="Genomic_DNA"/>
</dbReference>
<organism evidence="1">
    <name type="scientific">marine sediment metagenome</name>
    <dbReference type="NCBI Taxonomy" id="412755"/>
    <lineage>
        <taxon>unclassified sequences</taxon>
        <taxon>metagenomes</taxon>
        <taxon>ecological metagenomes</taxon>
    </lineage>
</organism>
<accession>A0A0F9R425</accession>
<evidence type="ECO:0000313" key="1">
    <source>
        <dbReference type="EMBL" id="KKN49539.1"/>
    </source>
</evidence>
<sequence length="357" mass="38980">MPEFSILEKSDTIKYQAEEKLIDLSSIASQKFIQDGDPAKEEIKQGLTILRLLKGLKRDDVLSNKKVEAILYALLDVAEINDLYPSTPSIVATTYQVIIGEQGATGAQGTPGTDANMDVVGVDPIFVDITTPGGVKTATVTYNPFTLPTMNVSVQGSGLYEEGTEPDVSVDVTTTQGRELLTRRDIITPVRAPVLTLVNNNYYDPETFIDGAVDANATYLVETEDALANVVSDSDSVSFFYPFFHGQSDNTTIGQGGSQDVYLLGGKIIEGQGNKVVTFNGTDKYFYFCYPDTYPAITTILDQNGFDVTSAFQLTTESVSGTNAKNALIQNDWTVTYKVYRTILKTDINNGPFTFKF</sequence>
<comment type="caution">
    <text evidence="1">The sequence shown here is derived from an EMBL/GenBank/DDBJ whole genome shotgun (WGS) entry which is preliminary data.</text>
</comment>
<protein>
    <submittedName>
        <fullName evidence="1">Uncharacterized protein</fullName>
    </submittedName>
</protein>
<dbReference type="AlphaFoldDB" id="A0A0F9R425"/>
<reference evidence="1" key="1">
    <citation type="journal article" date="2015" name="Nature">
        <title>Complex archaea that bridge the gap between prokaryotes and eukaryotes.</title>
        <authorList>
            <person name="Spang A."/>
            <person name="Saw J.H."/>
            <person name="Jorgensen S.L."/>
            <person name="Zaremba-Niedzwiedzka K."/>
            <person name="Martijn J."/>
            <person name="Lind A.E."/>
            <person name="van Eijk R."/>
            <person name="Schleper C."/>
            <person name="Guy L."/>
            <person name="Ettema T.J."/>
        </authorList>
    </citation>
    <scope>NUCLEOTIDE SEQUENCE</scope>
</reference>
<name>A0A0F9R425_9ZZZZ</name>
<proteinExistence type="predicted"/>
<gene>
    <name evidence="1" type="ORF">LCGC14_0641670</name>
</gene>